<dbReference type="GO" id="GO:0004523">
    <property type="term" value="F:RNA-DNA hybrid ribonuclease activity"/>
    <property type="evidence" value="ECO:0007669"/>
    <property type="project" value="InterPro"/>
</dbReference>
<accession>A0A7J6EXH9</accession>
<feature type="domain" description="RNase H type-1" evidence="1">
    <location>
        <begin position="79"/>
        <end position="167"/>
    </location>
</feature>
<dbReference type="InterPro" id="IPR044730">
    <property type="entry name" value="RNase_H-like_dom_plant"/>
</dbReference>
<sequence length="197" mass="22446">MEVNPTCEACENDAETLTHALWKCSKTKAVWKLIPWYAKCDLLEEGSMFDIHTALHNRLRQTEFEDAIKGKSRVLVWFISPATAPDMAEAWAILEAIKHIPATVTGPFEIQSDCKTVVDALHSQVSHLSAISTLLHKIKTRLEDFQDYNIIHVHRENNECANMLAKRGLETQTSQIFSHFFPSWLANFCKADLPHLM</sequence>
<dbReference type="SUPFAM" id="SSF53098">
    <property type="entry name" value="Ribonuclease H-like"/>
    <property type="match status" value="1"/>
</dbReference>
<keyword evidence="5" id="KW-1185">Reference proteome</keyword>
<dbReference type="CDD" id="cd06222">
    <property type="entry name" value="RNase_H_like"/>
    <property type="match status" value="1"/>
</dbReference>
<dbReference type="InterPro" id="IPR036397">
    <property type="entry name" value="RNaseH_sf"/>
</dbReference>
<dbReference type="AlphaFoldDB" id="A0A7J6EXH9"/>
<dbReference type="Proteomes" id="UP000525078">
    <property type="component" value="Unassembled WGS sequence"/>
</dbReference>
<dbReference type="EMBL" id="JAATIP010000178">
    <property type="protein sequence ID" value="KAF4363068.1"/>
    <property type="molecule type" value="Genomic_DNA"/>
</dbReference>
<dbReference type="InterPro" id="IPR053151">
    <property type="entry name" value="RNase_H-like"/>
</dbReference>
<dbReference type="Proteomes" id="UP000583929">
    <property type="component" value="Unassembled WGS sequence"/>
</dbReference>
<evidence type="ECO:0000313" key="5">
    <source>
        <dbReference type="Proteomes" id="UP000583929"/>
    </source>
</evidence>
<proteinExistence type="predicted"/>
<dbReference type="InterPro" id="IPR012337">
    <property type="entry name" value="RNaseH-like_sf"/>
</dbReference>
<dbReference type="EMBL" id="JAATIQ010000026">
    <property type="protein sequence ID" value="KAF4398487.1"/>
    <property type="molecule type" value="Genomic_DNA"/>
</dbReference>
<evidence type="ECO:0000313" key="2">
    <source>
        <dbReference type="EMBL" id="KAF4363068.1"/>
    </source>
</evidence>
<evidence type="ECO:0000259" key="1">
    <source>
        <dbReference type="Pfam" id="PF13456"/>
    </source>
</evidence>
<dbReference type="PANTHER" id="PTHR47723">
    <property type="entry name" value="OS05G0353850 PROTEIN"/>
    <property type="match status" value="1"/>
</dbReference>
<name>A0A7J6EXH9_CANSA</name>
<dbReference type="GO" id="GO:0003676">
    <property type="term" value="F:nucleic acid binding"/>
    <property type="evidence" value="ECO:0007669"/>
    <property type="project" value="InterPro"/>
</dbReference>
<protein>
    <recommendedName>
        <fullName evidence="1">RNase H type-1 domain-containing protein</fullName>
    </recommendedName>
</protein>
<reference evidence="4 5" key="1">
    <citation type="journal article" date="2020" name="bioRxiv">
        <title>Sequence and annotation of 42 cannabis genomes reveals extensive copy number variation in cannabinoid synthesis and pathogen resistance genes.</title>
        <authorList>
            <person name="Mckernan K.J."/>
            <person name="Helbert Y."/>
            <person name="Kane L.T."/>
            <person name="Ebling H."/>
            <person name="Zhang L."/>
            <person name="Liu B."/>
            <person name="Eaton Z."/>
            <person name="Mclaughlin S."/>
            <person name="Kingan S."/>
            <person name="Baybayan P."/>
            <person name="Concepcion G."/>
            <person name="Jordan M."/>
            <person name="Riva A."/>
            <person name="Barbazuk W."/>
            <person name="Harkins T."/>
        </authorList>
    </citation>
    <scope>NUCLEOTIDE SEQUENCE [LARGE SCALE GENOMIC DNA]</scope>
    <source>
        <strain evidence="4 5">cv. Jamaican Lion 4</strain>
        <strain evidence="3">Father</strain>
        <strain evidence="2">Mother</strain>
        <tissue evidence="2">Leaf</tissue>
    </source>
</reference>
<comment type="caution">
    <text evidence="2">The sequence shown here is derived from an EMBL/GenBank/DDBJ whole genome shotgun (WGS) entry which is preliminary data.</text>
</comment>
<dbReference type="Pfam" id="PF13456">
    <property type="entry name" value="RVT_3"/>
    <property type="match status" value="1"/>
</dbReference>
<gene>
    <name evidence="2" type="ORF">F8388_013432</name>
    <name evidence="3" type="ORF">G4B88_025466</name>
</gene>
<dbReference type="PANTHER" id="PTHR47723:SF19">
    <property type="entry name" value="POLYNUCLEOTIDYL TRANSFERASE, RIBONUCLEASE H-LIKE SUPERFAMILY PROTEIN"/>
    <property type="match status" value="1"/>
</dbReference>
<organism evidence="2 4">
    <name type="scientific">Cannabis sativa</name>
    <name type="common">Hemp</name>
    <name type="synonym">Marijuana</name>
    <dbReference type="NCBI Taxonomy" id="3483"/>
    <lineage>
        <taxon>Eukaryota</taxon>
        <taxon>Viridiplantae</taxon>
        <taxon>Streptophyta</taxon>
        <taxon>Embryophyta</taxon>
        <taxon>Tracheophyta</taxon>
        <taxon>Spermatophyta</taxon>
        <taxon>Magnoliopsida</taxon>
        <taxon>eudicotyledons</taxon>
        <taxon>Gunneridae</taxon>
        <taxon>Pentapetalae</taxon>
        <taxon>rosids</taxon>
        <taxon>fabids</taxon>
        <taxon>Rosales</taxon>
        <taxon>Cannabaceae</taxon>
        <taxon>Cannabis</taxon>
    </lineage>
</organism>
<dbReference type="InterPro" id="IPR002156">
    <property type="entry name" value="RNaseH_domain"/>
</dbReference>
<evidence type="ECO:0000313" key="3">
    <source>
        <dbReference type="EMBL" id="KAF4398487.1"/>
    </source>
</evidence>
<evidence type="ECO:0000313" key="4">
    <source>
        <dbReference type="Proteomes" id="UP000525078"/>
    </source>
</evidence>
<dbReference type="Gene3D" id="3.30.420.10">
    <property type="entry name" value="Ribonuclease H-like superfamily/Ribonuclease H"/>
    <property type="match status" value="1"/>
</dbReference>